<feature type="chain" id="PRO_5003041488" description="Secreted protein" evidence="2">
    <location>
        <begin position="20"/>
        <end position="108"/>
    </location>
</feature>
<gene>
    <name evidence="3" type="ORF">PPL_05405</name>
</gene>
<evidence type="ECO:0000313" key="3">
    <source>
        <dbReference type="EMBL" id="EFA81419.1"/>
    </source>
</evidence>
<feature type="compositionally biased region" description="Polar residues" evidence="1">
    <location>
        <begin position="71"/>
        <end position="87"/>
    </location>
</feature>
<protein>
    <recommendedName>
        <fullName evidence="5">Secreted protein</fullName>
    </recommendedName>
</protein>
<organism evidence="3 4">
    <name type="scientific">Heterostelium pallidum (strain ATCC 26659 / Pp 5 / PN500)</name>
    <name type="common">Cellular slime mold</name>
    <name type="synonym">Polysphondylium pallidum</name>
    <dbReference type="NCBI Taxonomy" id="670386"/>
    <lineage>
        <taxon>Eukaryota</taxon>
        <taxon>Amoebozoa</taxon>
        <taxon>Evosea</taxon>
        <taxon>Eumycetozoa</taxon>
        <taxon>Dictyostelia</taxon>
        <taxon>Acytosteliales</taxon>
        <taxon>Acytosteliaceae</taxon>
        <taxon>Heterostelium</taxon>
    </lineage>
</organism>
<comment type="caution">
    <text evidence="3">The sequence shown here is derived from an EMBL/GenBank/DDBJ whole genome shotgun (WGS) entry which is preliminary data.</text>
</comment>
<reference evidence="3 4" key="1">
    <citation type="journal article" date="2011" name="Genome Res.">
        <title>Phylogeny-wide analysis of social amoeba genomes highlights ancient origins for complex intercellular communication.</title>
        <authorList>
            <person name="Heidel A.J."/>
            <person name="Lawal H.M."/>
            <person name="Felder M."/>
            <person name="Schilde C."/>
            <person name="Helps N.R."/>
            <person name="Tunggal B."/>
            <person name="Rivero F."/>
            <person name="John U."/>
            <person name="Schleicher M."/>
            <person name="Eichinger L."/>
            <person name="Platzer M."/>
            <person name="Noegel A.A."/>
            <person name="Schaap P."/>
            <person name="Gloeckner G."/>
        </authorList>
    </citation>
    <scope>NUCLEOTIDE SEQUENCE [LARGE SCALE GENOMIC DNA]</scope>
    <source>
        <strain evidence="4">ATCC 26659 / Pp 5 / PN500</strain>
    </source>
</reference>
<sequence length="108" mass="11998">MNIYSITILLFILVVTASGQFCKYITMTAWTAETPDQYYSCTAPVSQYGFGNCQNSEGYSLSVSSFSSQSNLGPTGQISMIDSSPYTTDHEIESCPKESKIIKPRYYL</sequence>
<feature type="signal peptide" evidence="2">
    <location>
        <begin position="1"/>
        <end position="19"/>
    </location>
</feature>
<evidence type="ECO:0008006" key="5">
    <source>
        <dbReference type="Google" id="ProtNLM"/>
    </source>
</evidence>
<dbReference type="GeneID" id="31360890"/>
<evidence type="ECO:0000256" key="1">
    <source>
        <dbReference type="SAM" id="MobiDB-lite"/>
    </source>
</evidence>
<feature type="region of interest" description="Disordered" evidence="1">
    <location>
        <begin position="64"/>
        <end position="95"/>
    </location>
</feature>
<name>D3BA32_HETP5</name>
<dbReference type="Proteomes" id="UP000001396">
    <property type="component" value="Unassembled WGS sequence"/>
</dbReference>
<accession>D3BA32</accession>
<dbReference type="AlphaFoldDB" id="D3BA32"/>
<dbReference type="EMBL" id="ADBJ01000025">
    <property type="protein sequence ID" value="EFA81419.1"/>
    <property type="molecule type" value="Genomic_DNA"/>
</dbReference>
<dbReference type="RefSeq" id="XP_020433537.1">
    <property type="nucleotide sequence ID" value="XM_020576288.1"/>
</dbReference>
<evidence type="ECO:0000313" key="4">
    <source>
        <dbReference type="Proteomes" id="UP000001396"/>
    </source>
</evidence>
<evidence type="ECO:0000256" key="2">
    <source>
        <dbReference type="SAM" id="SignalP"/>
    </source>
</evidence>
<keyword evidence="4" id="KW-1185">Reference proteome</keyword>
<dbReference type="InParanoid" id="D3BA32"/>
<proteinExistence type="predicted"/>
<keyword evidence="2" id="KW-0732">Signal</keyword>